<dbReference type="Proteomes" id="UP000761574">
    <property type="component" value="Unassembled WGS sequence"/>
</dbReference>
<accession>A0ABQ4NSN4</accession>
<keyword evidence="3" id="KW-1185">Reference proteome</keyword>
<sequence length="172" mass="19708">MAQRITGGYGLQSQAQSIDFRWQAVDGDWHDFSDWHDGPTYLFMGFLSCSDICPLRIGQLMQLDTWLAEQEGAYDKSVRFLFITIDPDTDTPSIREQLIDQRSTRFVSARMQQADLDKLQSILREKITTQSGLLNHVGNLYLVSENGTLARIYTQWQLSTQKMLADLTPLLK</sequence>
<reference evidence="2 3" key="1">
    <citation type="submission" date="2021-05" db="EMBL/GenBank/DDBJ databases">
        <title>Molecular characterization for Shewanella algae harboring chromosomal blaOXA-55-like strains isolated from clinical and environment sample.</title>
        <authorList>
            <person name="Ohama Y."/>
            <person name="Aoki K."/>
            <person name="Harada S."/>
            <person name="Moriya K."/>
            <person name="Ishii Y."/>
            <person name="Tateda K."/>
        </authorList>
    </citation>
    <scope>NUCLEOTIDE SEQUENCE [LARGE SCALE GENOMIC DNA]</scope>
    <source>
        <strain evidence="2 3">LMG 23746</strain>
    </source>
</reference>
<dbReference type="SUPFAM" id="SSF52833">
    <property type="entry name" value="Thioredoxin-like"/>
    <property type="match status" value="1"/>
</dbReference>
<protein>
    <recommendedName>
        <fullName evidence="4">Cytochrome oxidase biogenesis protein Sco1/SenC/PrrC, copper metallochaperone</fullName>
    </recommendedName>
</protein>
<evidence type="ECO:0008006" key="4">
    <source>
        <dbReference type="Google" id="ProtNLM"/>
    </source>
</evidence>
<gene>
    <name evidence="2" type="ORF">TUM4630_32900</name>
</gene>
<dbReference type="Pfam" id="PF02630">
    <property type="entry name" value="SCO1-SenC"/>
    <property type="match status" value="1"/>
</dbReference>
<organism evidence="2 3">
    <name type="scientific">Shewanella algidipiscicola</name>
    <dbReference type="NCBI Taxonomy" id="614070"/>
    <lineage>
        <taxon>Bacteria</taxon>
        <taxon>Pseudomonadati</taxon>
        <taxon>Pseudomonadota</taxon>
        <taxon>Gammaproteobacteria</taxon>
        <taxon>Alteromonadales</taxon>
        <taxon>Shewanellaceae</taxon>
        <taxon>Shewanella</taxon>
    </lineage>
</organism>
<proteinExistence type="inferred from homology"/>
<dbReference type="InterPro" id="IPR003782">
    <property type="entry name" value="SCO1/SenC"/>
</dbReference>
<dbReference type="InterPro" id="IPR036249">
    <property type="entry name" value="Thioredoxin-like_sf"/>
</dbReference>
<name>A0ABQ4NSN4_9GAMM</name>
<dbReference type="EMBL" id="BPFB01000057">
    <property type="protein sequence ID" value="GIU02161.1"/>
    <property type="molecule type" value="Genomic_DNA"/>
</dbReference>
<evidence type="ECO:0000313" key="3">
    <source>
        <dbReference type="Proteomes" id="UP000761574"/>
    </source>
</evidence>
<dbReference type="PANTHER" id="PTHR12151">
    <property type="entry name" value="ELECTRON TRANSPORT PROTIN SCO1/SENC FAMILY MEMBER"/>
    <property type="match status" value="1"/>
</dbReference>
<dbReference type="Gene3D" id="3.40.30.10">
    <property type="entry name" value="Glutaredoxin"/>
    <property type="match status" value="1"/>
</dbReference>
<dbReference type="PANTHER" id="PTHR12151:SF25">
    <property type="entry name" value="LINALOOL DEHYDRATASE_ISOMERASE DOMAIN-CONTAINING PROTEIN"/>
    <property type="match status" value="1"/>
</dbReference>
<comment type="similarity">
    <text evidence="1">Belongs to the SCO1/2 family.</text>
</comment>
<comment type="caution">
    <text evidence="2">The sequence shown here is derived from an EMBL/GenBank/DDBJ whole genome shotgun (WGS) entry which is preliminary data.</text>
</comment>
<evidence type="ECO:0000256" key="1">
    <source>
        <dbReference type="ARBA" id="ARBA00010996"/>
    </source>
</evidence>
<evidence type="ECO:0000313" key="2">
    <source>
        <dbReference type="EMBL" id="GIU02161.1"/>
    </source>
</evidence>
<dbReference type="CDD" id="cd02968">
    <property type="entry name" value="SCO"/>
    <property type="match status" value="1"/>
</dbReference>